<comment type="subcellular location">
    <subcellularLocation>
        <location evidence="1 7">Cell membrane</location>
        <topology evidence="1 7">Multi-pass membrane protein</topology>
    </subcellularLocation>
</comment>
<keyword evidence="3" id="KW-1003">Cell membrane</keyword>
<evidence type="ECO:0000313" key="9">
    <source>
        <dbReference type="EMBL" id="CAJ51608.1"/>
    </source>
</evidence>
<feature type="transmembrane region" description="Helical" evidence="7">
    <location>
        <begin position="12"/>
        <end position="30"/>
    </location>
</feature>
<dbReference type="CDD" id="cd06261">
    <property type="entry name" value="TM_PBP2"/>
    <property type="match status" value="1"/>
</dbReference>
<dbReference type="GO" id="GO:0055085">
    <property type="term" value="P:transmembrane transport"/>
    <property type="evidence" value="ECO:0007669"/>
    <property type="project" value="InterPro"/>
</dbReference>
<dbReference type="AlphaFoldDB" id="Q18K44"/>
<dbReference type="PANTHER" id="PTHR43163:SF6">
    <property type="entry name" value="DIPEPTIDE TRANSPORT SYSTEM PERMEASE PROTEIN DPPB-RELATED"/>
    <property type="match status" value="1"/>
</dbReference>
<evidence type="ECO:0000256" key="2">
    <source>
        <dbReference type="ARBA" id="ARBA00022448"/>
    </source>
</evidence>
<dbReference type="STRING" id="362976.HQ_1480A"/>
<evidence type="ECO:0000313" key="10">
    <source>
        <dbReference type="Proteomes" id="UP000001975"/>
    </source>
</evidence>
<evidence type="ECO:0000256" key="7">
    <source>
        <dbReference type="RuleBase" id="RU363032"/>
    </source>
</evidence>
<keyword evidence="4 7" id="KW-0812">Transmembrane</keyword>
<dbReference type="InterPro" id="IPR000515">
    <property type="entry name" value="MetI-like"/>
</dbReference>
<dbReference type="KEGG" id="hwa:HQ_1480A"/>
<keyword evidence="6 7" id="KW-0472">Membrane</keyword>
<evidence type="ECO:0000256" key="3">
    <source>
        <dbReference type="ARBA" id="ARBA00022475"/>
    </source>
</evidence>
<feature type="transmembrane region" description="Helical" evidence="7">
    <location>
        <begin position="314"/>
        <end position="341"/>
    </location>
</feature>
<dbReference type="Gene3D" id="1.10.3720.10">
    <property type="entry name" value="MetI-like"/>
    <property type="match status" value="1"/>
</dbReference>
<dbReference type="SUPFAM" id="SSF161098">
    <property type="entry name" value="MetI-like"/>
    <property type="match status" value="1"/>
</dbReference>
<proteinExistence type="inferred from homology"/>
<dbReference type="GeneID" id="4193933"/>
<dbReference type="PROSITE" id="PS50928">
    <property type="entry name" value="ABC_TM1"/>
    <property type="match status" value="1"/>
</dbReference>
<accession>Q18K44</accession>
<dbReference type="GO" id="GO:0005886">
    <property type="term" value="C:plasma membrane"/>
    <property type="evidence" value="ECO:0007669"/>
    <property type="project" value="UniProtKB-SubCell"/>
</dbReference>
<keyword evidence="2 7" id="KW-0813">Transport</keyword>
<dbReference type="PANTHER" id="PTHR43163">
    <property type="entry name" value="DIPEPTIDE TRANSPORT SYSTEM PERMEASE PROTEIN DPPB-RELATED"/>
    <property type="match status" value="1"/>
</dbReference>
<feature type="transmembrane region" description="Helical" evidence="7">
    <location>
        <begin position="111"/>
        <end position="132"/>
    </location>
</feature>
<dbReference type="EMBL" id="AM180088">
    <property type="protein sequence ID" value="CAJ51608.1"/>
    <property type="molecule type" value="Genomic_DNA"/>
</dbReference>
<dbReference type="eggNOG" id="arCOG00751">
    <property type="taxonomic scope" value="Archaea"/>
</dbReference>
<evidence type="ECO:0000256" key="1">
    <source>
        <dbReference type="ARBA" id="ARBA00004651"/>
    </source>
</evidence>
<comment type="similarity">
    <text evidence="7">Belongs to the binding-protein-dependent transport system permease family.</text>
</comment>
<gene>
    <name evidence="9" type="primary">dppB2</name>
    <name evidence="9" type="ordered locus">HQ_1480A</name>
</gene>
<protein>
    <submittedName>
        <fullName evidence="9">ABC-type transport system permease protein (Probable substrate dipeptide/oligopeptide)</fullName>
    </submittedName>
</protein>
<keyword evidence="5 7" id="KW-1133">Transmembrane helix</keyword>
<evidence type="ECO:0000259" key="8">
    <source>
        <dbReference type="PROSITE" id="PS50928"/>
    </source>
</evidence>
<reference evidence="9 10" key="1">
    <citation type="journal article" date="2006" name="BMC Genomics">
        <title>The genome of the square archaeon Haloquadratum walsbyi: life at the limits of water activity.</title>
        <authorList>
            <person name="Bolhuis H.H."/>
            <person name="Palm P.P."/>
            <person name="Wende A.W."/>
            <person name="Falb M.M."/>
            <person name="Rampp M.M."/>
            <person name="Rodriguez-Valera F.F."/>
            <person name="Pfeiffer F.F."/>
            <person name="Oesterhelt D.D."/>
        </authorList>
    </citation>
    <scope>NUCLEOTIDE SEQUENCE [LARGE SCALE GENOMIC DNA]</scope>
    <source>
        <strain evidence="10">DSM 16790 / HBSQ001</strain>
    </source>
</reference>
<sequence length="363" mass="39730">MNRFIYILKRFALAIPVLLFGLTMSFLIMYKGPIDPVLSILGRDANPEAARQLRISLGIIRPNGTPIPLWEQYGMVLRDLVTFQFGQSWIIQRGASVQSVILGRMAPTLWLGWWSVVIALLIGIPVGLYAGLKANTWGDYVASGGGIIWRAMPNFWLAVMIAGSLSAGGVLSWYRAFGVNTDVIGTPAAVRQLFTVIDPFGAAPIIGLVIIPIPNVENFIIAFKWILPAALVLGSASMGNEIRIGRTAVLESLNSKYIETAKAKGLSARRIIIKHVGRNAIVPLLPVIMGEFYLLIGGSVLVEQVFSINGLGNLFFRAVLGPDIPVVMTLVFVFIIIQVLFNITQDILYTVVDPRITLEDTEQ</sequence>
<feature type="domain" description="ABC transmembrane type-1" evidence="8">
    <location>
        <begin position="105"/>
        <end position="345"/>
    </location>
</feature>
<keyword evidence="10" id="KW-1185">Reference proteome</keyword>
<dbReference type="HOGENOM" id="CLU_036879_0_0_2"/>
<evidence type="ECO:0000256" key="5">
    <source>
        <dbReference type="ARBA" id="ARBA00022989"/>
    </source>
</evidence>
<evidence type="ECO:0000256" key="4">
    <source>
        <dbReference type="ARBA" id="ARBA00022692"/>
    </source>
</evidence>
<dbReference type="Pfam" id="PF00528">
    <property type="entry name" value="BPD_transp_1"/>
    <property type="match status" value="1"/>
</dbReference>
<evidence type="ECO:0000256" key="6">
    <source>
        <dbReference type="ARBA" id="ARBA00023136"/>
    </source>
</evidence>
<dbReference type="RefSeq" id="WP_011570762.1">
    <property type="nucleotide sequence ID" value="NC_008212.1"/>
</dbReference>
<dbReference type="Proteomes" id="UP000001975">
    <property type="component" value="Chromosome"/>
</dbReference>
<name>Q18K44_HALWD</name>
<organism evidence="9 10">
    <name type="scientific">Haloquadratum walsbyi (strain DSM 16790 / HBSQ001)</name>
    <dbReference type="NCBI Taxonomy" id="362976"/>
    <lineage>
        <taxon>Archaea</taxon>
        <taxon>Methanobacteriati</taxon>
        <taxon>Methanobacteriota</taxon>
        <taxon>Stenosarchaea group</taxon>
        <taxon>Halobacteria</taxon>
        <taxon>Halobacteriales</taxon>
        <taxon>Haloferacaceae</taxon>
        <taxon>Haloquadratum</taxon>
    </lineage>
</organism>
<dbReference type="InterPro" id="IPR035906">
    <property type="entry name" value="MetI-like_sf"/>
</dbReference>
<feature type="transmembrane region" description="Helical" evidence="7">
    <location>
        <begin position="280"/>
        <end position="302"/>
    </location>
</feature>
<feature type="transmembrane region" description="Helical" evidence="7">
    <location>
        <begin position="153"/>
        <end position="174"/>
    </location>
</feature>